<dbReference type="Pfam" id="PF00226">
    <property type="entry name" value="DnaJ"/>
    <property type="match status" value="1"/>
</dbReference>
<dbReference type="SMART" id="SM00271">
    <property type="entry name" value="DnaJ"/>
    <property type="match status" value="1"/>
</dbReference>
<dbReference type="Pfam" id="PF13619">
    <property type="entry name" value="KTSC"/>
    <property type="match status" value="1"/>
</dbReference>
<feature type="domain" description="J" evidence="1">
    <location>
        <begin position="6"/>
        <end position="77"/>
    </location>
</feature>
<dbReference type="InterPro" id="IPR025309">
    <property type="entry name" value="KTSC_dom"/>
</dbReference>
<dbReference type="SUPFAM" id="SSF46565">
    <property type="entry name" value="Chaperone J-domain"/>
    <property type="match status" value="1"/>
</dbReference>
<dbReference type="CDD" id="cd06257">
    <property type="entry name" value="DnaJ"/>
    <property type="match status" value="1"/>
</dbReference>
<keyword evidence="3" id="KW-1185">Reference proteome</keyword>
<evidence type="ECO:0000313" key="2">
    <source>
        <dbReference type="EMBL" id="SHG74198.1"/>
    </source>
</evidence>
<dbReference type="Gene3D" id="1.10.287.110">
    <property type="entry name" value="DnaJ domain"/>
    <property type="match status" value="1"/>
</dbReference>
<dbReference type="InterPro" id="IPR001623">
    <property type="entry name" value="DnaJ_domain"/>
</dbReference>
<dbReference type="STRING" id="947013.SAMN04488109_1641"/>
<evidence type="ECO:0000313" key="3">
    <source>
        <dbReference type="Proteomes" id="UP000184212"/>
    </source>
</evidence>
<gene>
    <name evidence="2" type="ORF">SAMN04488109_1641</name>
</gene>
<name>A0A1M5MA97_9BACT</name>
<protein>
    <submittedName>
        <fullName evidence="2">DnaJ domain-containing protein</fullName>
    </submittedName>
</protein>
<reference evidence="2 3" key="1">
    <citation type="submission" date="2016-11" db="EMBL/GenBank/DDBJ databases">
        <authorList>
            <person name="Jaros S."/>
            <person name="Januszkiewicz K."/>
            <person name="Wedrychowicz H."/>
        </authorList>
    </citation>
    <scope>NUCLEOTIDE SEQUENCE [LARGE SCALE GENOMIC DNA]</scope>
    <source>
        <strain evidence="2 3">DSM 24574</strain>
    </source>
</reference>
<dbReference type="PRINTS" id="PR00625">
    <property type="entry name" value="JDOMAIN"/>
</dbReference>
<dbReference type="Proteomes" id="UP000184212">
    <property type="component" value="Unassembled WGS sequence"/>
</dbReference>
<dbReference type="PROSITE" id="PS50076">
    <property type="entry name" value="DNAJ_2"/>
    <property type="match status" value="1"/>
</dbReference>
<dbReference type="OrthoDB" id="665715at2"/>
<organism evidence="2 3">
    <name type="scientific">Chryseolinea serpens</name>
    <dbReference type="NCBI Taxonomy" id="947013"/>
    <lineage>
        <taxon>Bacteria</taxon>
        <taxon>Pseudomonadati</taxon>
        <taxon>Bacteroidota</taxon>
        <taxon>Cytophagia</taxon>
        <taxon>Cytophagales</taxon>
        <taxon>Fulvivirgaceae</taxon>
        <taxon>Chryseolinea</taxon>
    </lineage>
</organism>
<dbReference type="AlphaFoldDB" id="A0A1M5MA97"/>
<dbReference type="RefSeq" id="WP_073132642.1">
    <property type="nucleotide sequence ID" value="NZ_FQWQ01000001.1"/>
</dbReference>
<dbReference type="EMBL" id="FQWQ01000001">
    <property type="protein sequence ID" value="SHG74198.1"/>
    <property type="molecule type" value="Genomic_DNA"/>
</dbReference>
<sequence length="147" mass="17106">MKRIIEYRRLLGVGESADLKELKTIYRNFMKDWHPDKFQSNEEKAAAEEKSKAFIEAYHFLVSIAPETRAQKLEEYTAAIAASKMTDFQYKGQTLQVYFADGGAFEYFGVPRNIYLKLVNADSPDRFARRHIYNAFIYRKVTKAVEA</sequence>
<evidence type="ECO:0000259" key="1">
    <source>
        <dbReference type="PROSITE" id="PS50076"/>
    </source>
</evidence>
<proteinExistence type="predicted"/>
<accession>A0A1M5MA97</accession>
<dbReference type="InterPro" id="IPR036869">
    <property type="entry name" value="J_dom_sf"/>
</dbReference>